<dbReference type="AlphaFoldDB" id="A0AAW0YX97"/>
<dbReference type="RefSeq" id="XP_066801919.1">
    <property type="nucleotide sequence ID" value="XM_066947505.1"/>
</dbReference>
<feature type="compositionally biased region" description="Basic and acidic residues" evidence="8">
    <location>
        <begin position="436"/>
        <end position="471"/>
    </location>
</feature>
<dbReference type="KEGG" id="kne:92181664"/>
<organism evidence="10 11">
    <name type="scientific">Kwoniella newhampshirensis</name>
    <dbReference type="NCBI Taxonomy" id="1651941"/>
    <lineage>
        <taxon>Eukaryota</taxon>
        <taxon>Fungi</taxon>
        <taxon>Dikarya</taxon>
        <taxon>Basidiomycota</taxon>
        <taxon>Agaricomycotina</taxon>
        <taxon>Tremellomycetes</taxon>
        <taxon>Tremellales</taxon>
        <taxon>Cryptococcaceae</taxon>
        <taxon>Kwoniella</taxon>
    </lineage>
</organism>
<feature type="compositionally biased region" description="Polar residues" evidence="8">
    <location>
        <begin position="318"/>
        <end position="335"/>
    </location>
</feature>
<evidence type="ECO:0000313" key="10">
    <source>
        <dbReference type="EMBL" id="KAK8850488.1"/>
    </source>
</evidence>
<evidence type="ECO:0000256" key="5">
    <source>
        <dbReference type="ARBA" id="ARBA00023125"/>
    </source>
</evidence>
<feature type="compositionally biased region" description="Pro residues" evidence="8">
    <location>
        <begin position="160"/>
        <end position="173"/>
    </location>
</feature>
<feature type="compositionally biased region" description="Polar residues" evidence="8">
    <location>
        <begin position="81"/>
        <end position="93"/>
    </location>
</feature>
<dbReference type="GO" id="GO:0005634">
    <property type="term" value="C:nucleus"/>
    <property type="evidence" value="ECO:0007669"/>
    <property type="project" value="UniProtKB-SubCell"/>
</dbReference>
<dbReference type="GO" id="GO:0000981">
    <property type="term" value="F:DNA-binding transcription factor activity, RNA polymerase II-specific"/>
    <property type="evidence" value="ECO:0007669"/>
    <property type="project" value="InterPro"/>
</dbReference>
<comment type="caution">
    <text evidence="10">The sequence shown here is derived from an EMBL/GenBank/DDBJ whole genome shotgun (WGS) entry which is preliminary data.</text>
</comment>
<feature type="compositionally biased region" description="Low complexity" evidence="8">
    <location>
        <begin position="106"/>
        <end position="123"/>
    </location>
</feature>
<reference evidence="10 11" key="1">
    <citation type="journal article" date="2024" name="bioRxiv">
        <title>Comparative genomics of Cryptococcus and Kwoniella reveals pathogenesis evolution and contrasting karyotype dynamics via intercentromeric recombination or chromosome fusion.</title>
        <authorList>
            <person name="Coelho M.A."/>
            <person name="David-Palma M."/>
            <person name="Shea T."/>
            <person name="Bowers K."/>
            <person name="McGinley-Smith S."/>
            <person name="Mohammad A.W."/>
            <person name="Gnirke A."/>
            <person name="Yurkov A.M."/>
            <person name="Nowrousian M."/>
            <person name="Sun S."/>
            <person name="Cuomo C.A."/>
            <person name="Heitman J."/>
        </authorList>
    </citation>
    <scope>NUCLEOTIDE SEQUENCE [LARGE SCALE GENOMIC DNA]</scope>
    <source>
        <strain evidence="10 11">CBS 13917</strain>
    </source>
</reference>
<protein>
    <recommendedName>
        <fullName evidence="9">Zn(2)-C6 fungal-type domain-containing protein</fullName>
    </recommendedName>
</protein>
<comment type="subcellular location">
    <subcellularLocation>
        <location evidence="1">Nucleus</location>
    </subcellularLocation>
</comment>
<dbReference type="GeneID" id="92181664"/>
<dbReference type="InterPro" id="IPR036864">
    <property type="entry name" value="Zn2-C6_fun-type_DNA-bd_sf"/>
</dbReference>
<feature type="compositionally biased region" description="Low complexity" evidence="8">
    <location>
        <begin position="43"/>
        <end position="75"/>
    </location>
</feature>
<evidence type="ECO:0000256" key="2">
    <source>
        <dbReference type="ARBA" id="ARBA00022723"/>
    </source>
</evidence>
<feature type="region of interest" description="Disordered" evidence="8">
    <location>
        <begin position="356"/>
        <end position="480"/>
    </location>
</feature>
<dbReference type="InterPro" id="IPR050797">
    <property type="entry name" value="Carb_Metab_Trans_Reg"/>
</dbReference>
<feature type="domain" description="Zn(2)-C6 fungal-type" evidence="9">
    <location>
        <begin position="265"/>
        <end position="302"/>
    </location>
</feature>
<dbReference type="Pfam" id="PF00172">
    <property type="entry name" value="Zn_clus"/>
    <property type="match status" value="1"/>
</dbReference>
<dbReference type="SUPFAM" id="SSF57701">
    <property type="entry name" value="Zn2/Cys6 DNA-binding domain"/>
    <property type="match status" value="1"/>
</dbReference>
<keyword evidence="3" id="KW-0862">Zinc</keyword>
<dbReference type="GO" id="GO:0008270">
    <property type="term" value="F:zinc ion binding"/>
    <property type="evidence" value="ECO:0007669"/>
    <property type="project" value="InterPro"/>
</dbReference>
<evidence type="ECO:0000256" key="8">
    <source>
        <dbReference type="SAM" id="MobiDB-lite"/>
    </source>
</evidence>
<dbReference type="PANTHER" id="PTHR31668:SF18">
    <property type="entry name" value="MALTOSE FERMENTATION REGULATORY PROTEIN MAL13-RELATED"/>
    <property type="match status" value="1"/>
</dbReference>
<dbReference type="PROSITE" id="PS50048">
    <property type="entry name" value="ZN2_CY6_FUNGAL_2"/>
    <property type="match status" value="1"/>
</dbReference>
<accession>A0AAW0YX97</accession>
<evidence type="ECO:0000256" key="3">
    <source>
        <dbReference type="ARBA" id="ARBA00022833"/>
    </source>
</evidence>
<keyword evidence="2" id="KW-0479">Metal-binding</keyword>
<dbReference type="GO" id="GO:0003677">
    <property type="term" value="F:DNA binding"/>
    <property type="evidence" value="ECO:0007669"/>
    <property type="project" value="UniProtKB-KW"/>
</dbReference>
<keyword evidence="5" id="KW-0238">DNA-binding</keyword>
<feature type="compositionally biased region" description="Polar residues" evidence="8">
    <location>
        <begin position="220"/>
        <end position="239"/>
    </location>
</feature>
<feature type="region of interest" description="Disordered" evidence="8">
    <location>
        <begin position="1"/>
        <end position="239"/>
    </location>
</feature>
<evidence type="ECO:0000256" key="4">
    <source>
        <dbReference type="ARBA" id="ARBA00023015"/>
    </source>
</evidence>
<proteinExistence type="predicted"/>
<dbReference type="PANTHER" id="PTHR31668">
    <property type="entry name" value="GLUCOSE TRANSPORT TRANSCRIPTION REGULATOR RGT1-RELATED-RELATED"/>
    <property type="match status" value="1"/>
</dbReference>
<dbReference type="SMART" id="SM00066">
    <property type="entry name" value="GAL4"/>
    <property type="match status" value="1"/>
</dbReference>
<keyword evidence="11" id="KW-1185">Reference proteome</keyword>
<dbReference type="EMBL" id="JBCAWK010000008">
    <property type="protein sequence ID" value="KAK8850488.1"/>
    <property type="molecule type" value="Genomic_DNA"/>
</dbReference>
<dbReference type="CDD" id="cd00067">
    <property type="entry name" value="GAL4"/>
    <property type="match status" value="1"/>
</dbReference>
<evidence type="ECO:0000259" key="9">
    <source>
        <dbReference type="PROSITE" id="PS50048"/>
    </source>
</evidence>
<keyword evidence="7" id="KW-0539">Nucleus</keyword>
<dbReference type="Proteomes" id="UP001388673">
    <property type="component" value="Unassembled WGS sequence"/>
</dbReference>
<keyword evidence="6" id="KW-0804">Transcription</keyword>
<keyword evidence="4" id="KW-0805">Transcription regulation</keyword>
<gene>
    <name evidence="10" type="ORF">IAR55_004406</name>
</gene>
<feature type="region of interest" description="Disordered" evidence="8">
    <location>
        <begin position="305"/>
        <end position="344"/>
    </location>
</feature>
<dbReference type="Gene3D" id="4.10.240.10">
    <property type="entry name" value="Zn(2)-C6 fungal-type DNA-binding domain"/>
    <property type="match status" value="1"/>
</dbReference>
<sequence length="503" mass="54052">MPDNALSFRPRHLPIQEEEERPTGRVIVPNDGRRGAGSGGENSGSAVTPSVSLSSSLPSTIHTPSPPIVSVMLSPPVSPSTFAFSPSPKRSNPSLSGEGQGGFGGNAAASSSSSRRPTSSIFSLLNDLKVDSPPSPSSASSHGSHRAIEVDTKTRSTSRPPYPPRSPRSPPHTAPITTHSQSMYFDERPFPSHHTNSSHLYPIPSPNGSARPALYRRHSSQPYEYSPSSAHSSRPTTAYATGPIYEPEYAAAMGGRAPISRTTKACNACRSRKVRCDAGGNNGSGELGTCSRCRESGVQCVYTGVQKKRGPCPGTARPSISKTRRSSAQSQTTPGSISSQRSSIASVQSYVITPTEEQSWNSRSSYGFPPPPPSTSHPTTIDPSEWSSVAPGKQPVSQPPSSSLGGQMSRPLTANVRRPSEHSVLSWPAMEPAQTQERDSGMFDRDYAISSRGRADRERDGRRMDTMDHQPHHQQQQQQYHYQTVLPPLRVAINSVGSYYDTP</sequence>
<evidence type="ECO:0000256" key="1">
    <source>
        <dbReference type="ARBA" id="ARBA00004123"/>
    </source>
</evidence>
<evidence type="ECO:0000313" key="11">
    <source>
        <dbReference type="Proteomes" id="UP001388673"/>
    </source>
</evidence>
<dbReference type="InterPro" id="IPR001138">
    <property type="entry name" value="Zn2Cys6_DnaBD"/>
</dbReference>
<evidence type="ECO:0000256" key="7">
    <source>
        <dbReference type="ARBA" id="ARBA00023242"/>
    </source>
</evidence>
<name>A0AAW0YX97_9TREE</name>
<feature type="compositionally biased region" description="Polar residues" evidence="8">
    <location>
        <begin position="395"/>
        <end position="412"/>
    </location>
</feature>
<evidence type="ECO:0000256" key="6">
    <source>
        <dbReference type="ARBA" id="ARBA00023163"/>
    </source>
</evidence>